<evidence type="ECO:0000313" key="2">
    <source>
        <dbReference type="EMBL" id="KZR99136.1"/>
    </source>
</evidence>
<reference evidence="2 3" key="1">
    <citation type="submission" date="2016-03" db="EMBL/GenBank/DDBJ databases">
        <title>EvidentialGene: Evidence-directed Construction of Genes on Genomes.</title>
        <authorList>
            <person name="Gilbert D.G."/>
            <person name="Choi J.-H."/>
            <person name="Mockaitis K."/>
            <person name="Colbourne J."/>
            <person name="Pfrender M."/>
        </authorList>
    </citation>
    <scope>NUCLEOTIDE SEQUENCE [LARGE SCALE GENOMIC DNA]</scope>
    <source>
        <strain evidence="2 3">Xinb3</strain>
        <tissue evidence="2">Complete organism</tissue>
    </source>
</reference>
<dbReference type="Proteomes" id="UP000076858">
    <property type="component" value="Unassembled WGS sequence"/>
</dbReference>
<protein>
    <submittedName>
        <fullName evidence="2">Cation-transporting ATPase</fullName>
    </submittedName>
</protein>
<accession>A0A164GML1</accession>
<gene>
    <name evidence="2" type="ORF">APZ42_005118</name>
</gene>
<dbReference type="EMBL" id="LRGB01014619">
    <property type="protein sequence ID" value="KZR99136.1"/>
    <property type="molecule type" value="Genomic_DNA"/>
</dbReference>
<dbReference type="Pfam" id="PF00690">
    <property type="entry name" value="Cation_ATPase_N"/>
    <property type="match status" value="1"/>
</dbReference>
<proteinExistence type="predicted"/>
<dbReference type="InterPro" id="IPR004014">
    <property type="entry name" value="ATPase_P-typ_cation-transptr_N"/>
</dbReference>
<keyword evidence="3" id="KW-1185">Reference proteome</keyword>
<sequence length="50" mass="5962">MPTLNVSFYENPDGLNMQDVNERQQKYGANFIRITMRPVYKVILKEVLRM</sequence>
<feature type="domain" description="Cation-transporting P-type ATPase N-terminal" evidence="1">
    <location>
        <begin position="11"/>
        <end position="47"/>
    </location>
</feature>
<evidence type="ECO:0000259" key="1">
    <source>
        <dbReference type="Pfam" id="PF00690"/>
    </source>
</evidence>
<comment type="caution">
    <text evidence="2">The sequence shown here is derived from an EMBL/GenBank/DDBJ whole genome shotgun (WGS) entry which is preliminary data.</text>
</comment>
<name>A0A164GML1_9CRUS</name>
<organism evidence="2 3">
    <name type="scientific">Daphnia magna</name>
    <dbReference type="NCBI Taxonomy" id="35525"/>
    <lineage>
        <taxon>Eukaryota</taxon>
        <taxon>Metazoa</taxon>
        <taxon>Ecdysozoa</taxon>
        <taxon>Arthropoda</taxon>
        <taxon>Crustacea</taxon>
        <taxon>Branchiopoda</taxon>
        <taxon>Diplostraca</taxon>
        <taxon>Cladocera</taxon>
        <taxon>Anomopoda</taxon>
        <taxon>Daphniidae</taxon>
        <taxon>Daphnia</taxon>
    </lineage>
</organism>
<dbReference type="AlphaFoldDB" id="A0A164GML1"/>
<evidence type="ECO:0000313" key="3">
    <source>
        <dbReference type="Proteomes" id="UP000076858"/>
    </source>
</evidence>